<keyword evidence="4" id="KW-0109">Calcium transport</keyword>
<dbReference type="SUPFAM" id="SSF47473">
    <property type="entry name" value="EF-hand"/>
    <property type="match status" value="1"/>
</dbReference>
<dbReference type="PANTHER" id="PTHR45628:SF7">
    <property type="entry name" value="VOLTAGE-DEPENDENT CALCIUM CHANNEL TYPE A SUBUNIT ALPHA-1"/>
    <property type="match status" value="1"/>
</dbReference>
<dbReference type="GO" id="GO:0005509">
    <property type="term" value="F:calcium ion binding"/>
    <property type="evidence" value="ECO:0007669"/>
    <property type="project" value="InterPro"/>
</dbReference>
<dbReference type="GO" id="GO:0008331">
    <property type="term" value="F:high voltage-gated calcium channel activity"/>
    <property type="evidence" value="ECO:0007669"/>
    <property type="project" value="TreeGrafter"/>
</dbReference>
<dbReference type="Pfam" id="PF00520">
    <property type="entry name" value="Ion_trans"/>
    <property type="match status" value="2"/>
</dbReference>
<sequence length="668" mass="75551">MAPWRYFVGPDWRWNLFDLAIVVFSLPFVERSLLLESGSVKILRLVRLARLAKIVSKVPKVKTIIMGMFGGLRSISYILLLLLLVFYIFGVAGMVLFQRNDPFHFGTIPRALLTLFRAATLEDWSDIAYISVLGCDAYPAGIYEVGDDDALSAEGVPSMFRCAHPSASPAAATLFWVVFIMMCAFVMLSLFIGVVTVAMSDAIAEMRKIQEQAAERRRQAKKARLARTTTYVEYSDELKGANMFSFSKRMKMHTMVKEATEMVTKQKFATESELALEACFVRIFLRVSRCCALIAEAEWFAAWIILLIVVAGVISGVENTIFPAEGSPTADFLERLDLFVNVMFTIEVVLKIMAEGKEPWNYFSSNGNKFDFLVTVLAWPIFGDKDSSSLKVLRLFRLFRVLRLLSRFPSLAMIVNALITGLESIGFISFIMTLVFYLFAVLGVTLFQRNDPWHFGKLDRAMLSLFRIATFDDWTDIMYINILGCKNWGYSGDDSLPTSDMCDHSSRGGVAAAAFFIGFTILSAMVLLTLFVGVVSTSMNAAGEKARKRLKLEEAIDKYANFEKIPKGAVSRWRRVFTMLDLDESGTLDLDEIKVGFVELGVLERQYNLARLLSEMEQRGQIERSDELDTYQFVRFMVEFSRRSAQLAPNSDRAEKHYDGIRRQLQKS</sequence>
<evidence type="ECO:0000256" key="12">
    <source>
        <dbReference type="ARBA" id="ARBA00023180"/>
    </source>
</evidence>
<dbReference type="PROSITE" id="PS50222">
    <property type="entry name" value="EF_HAND_2"/>
    <property type="match status" value="1"/>
</dbReference>
<evidence type="ECO:0000256" key="9">
    <source>
        <dbReference type="ARBA" id="ARBA00022989"/>
    </source>
</evidence>
<evidence type="ECO:0000256" key="11">
    <source>
        <dbReference type="ARBA" id="ARBA00023136"/>
    </source>
</evidence>
<evidence type="ECO:0000256" key="3">
    <source>
        <dbReference type="ARBA" id="ARBA00022553"/>
    </source>
</evidence>
<name>A0A7S2WQU8_9STRA</name>
<dbReference type="InterPro" id="IPR018247">
    <property type="entry name" value="EF_Hand_1_Ca_BS"/>
</dbReference>
<evidence type="ECO:0000256" key="13">
    <source>
        <dbReference type="ARBA" id="ARBA00023303"/>
    </source>
</evidence>
<evidence type="ECO:0000256" key="2">
    <source>
        <dbReference type="ARBA" id="ARBA00022448"/>
    </source>
</evidence>
<dbReference type="InterPro" id="IPR050599">
    <property type="entry name" value="VDCC_alpha-1_subunit"/>
</dbReference>
<evidence type="ECO:0000256" key="10">
    <source>
        <dbReference type="ARBA" id="ARBA00023065"/>
    </source>
</evidence>
<keyword evidence="12" id="KW-0325">Glycoprotein</keyword>
<dbReference type="GO" id="GO:0005891">
    <property type="term" value="C:voltage-gated calcium channel complex"/>
    <property type="evidence" value="ECO:0007669"/>
    <property type="project" value="TreeGrafter"/>
</dbReference>
<keyword evidence="9 15" id="KW-1133">Transmembrane helix</keyword>
<evidence type="ECO:0000256" key="8">
    <source>
        <dbReference type="ARBA" id="ARBA00022882"/>
    </source>
</evidence>
<feature type="coiled-coil region" evidence="14">
    <location>
        <begin position="199"/>
        <end position="226"/>
    </location>
</feature>
<keyword evidence="8" id="KW-0851">Voltage-gated channel</keyword>
<proteinExistence type="predicted"/>
<dbReference type="Gene3D" id="1.10.238.10">
    <property type="entry name" value="EF-hand"/>
    <property type="match status" value="1"/>
</dbReference>
<evidence type="ECO:0000256" key="15">
    <source>
        <dbReference type="SAM" id="Phobius"/>
    </source>
</evidence>
<comment type="subcellular location">
    <subcellularLocation>
        <location evidence="1">Membrane</location>
        <topology evidence="1">Multi-pass membrane protein</topology>
    </subcellularLocation>
</comment>
<evidence type="ECO:0000256" key="6">
    <source>
        <dbReference type="ARBA" id="ARBA00022692"/>
    </source>
</evidence>
<feature type="transmembrane region" description="Helical" evidence="15">
    <location>
        <begin position="510"/>
        <end position="535"/>
    </location>
</feature>
<dbReference type="PANTHER" id="PTHR45628">
    <property type="entry name" value="VOLTAGE-DEPENDENT CALCIUM CHANNEL TYPE A SUBUNIT ALPHA-1"/>
    <property type="match status" value="1"/>
</dbReference>
<dbReference type="GO" id="GO:0098703">
    <property type="term" value="P:calcium ion import across plasma membrane"/>
    <property type="evidence" value="ECO:0007669"/>
    <property type="project" value="TreeGrafter"/>
</dbReference>
<dbReference type="InterPro" id="IPR002048">
    <property type="entry name" value="EF_hand_dom"/>
</dbReference>
<keyword evidence="6 15" id="KW-0812">Transmembrane</keyword>
<dbReference type="PROSITE" id="PS00018">
    <property type="entry name" value="EF_HAND_1"/>
    <property type="match status" value="1"/>
</dbReference>
<gene>
    <name evidence="17" type="ORF">RMAR1173_LOCUS15612</name>
</gene>
<reference evidence="17" key="1">
    <citation type="submission" date="2021-01" db="EMBL/GenBank/DDBJ databases">
        <authorList>
            <person name="Corre E."/>
            <person name="Pelletier E."/>
            <person name="Niang G."/>
            <person name="Scheremetjew M."/>
            <person name="Finn R."/>
            <person name="Kale V."/>
            <person name="Holt S."/>
            <person name="Cochrane G."/>
            <person name="Meng A."/>
            <person name="Brown T."/>
            <person name="Cohen L."/>
        </authorList>
    </citation>
    <scope>NUCLEOTIDE SEQUENCE</scope>
    <source>
        <strain evidence="17">CCMP1243</strain>
    </source>
</reference>
<keyword evidence="2" id="KW-0813">Transport</keyword>
<evidence type="ECO:0000256" key="1">
    <source>
        <dbReference type="ARBA" id="ARBA00004141"/>
    </source>
</evidence>
<keyword evidence="10" id="KW-0406">Ion transport</keyword>
<accession>A0A7S2WQU8</accession>
<evidence type="ECO:0000313" key="17">
    <source>
        <dbReference type="EMBL" id="CAD9702171.1"/>
    </source>
</evidence>
<keyword evidence="3" id="KW-0597">Phosphoprotein</keyword>
<feature type="transmembrane region" description="Helical" evidence="15">
    <location>
        <begin position="174"/>
        <end position="198"/>
    </location>
</feature>
<feature type="domain" description="EF-hand" evidence="16">
    <location>
        <begin position="568"/>
        <end position="603"/>
    </location>
</feature>
<dbReference type="EMBL" id="HBHJ01023691">
    <property type="protein sequence ID" value="CAD9702171.1"/>
    <property type="molecule type" value="Transcribed_RNA"/>
</dbReference>
<dbReference type="AlphaFoldDB" id="A0A7S2WQU8"/>
<evidence type="ECO:0000256" key="4">
    <source>
        <dbReference type="ARBA" id="ARBA00022568"/>
    </source>
</evidence>
<organism evidence="17">
    <name type="scientific">Rhizochromulina marina</name>
    <dbReference type="NCBI Taxonomy" id="1034831"/>
    <lineage>
        <taxon>Eukaryota</taxon>
        <taxon>Sar</taxon>
        <taxon>Stramenopiles</taxon>
        <taxon>Ochrophyta</taxon>
        <taxon>Dictyochophyceae</taxon>
        <taxon>Rhizochromulinales</taxon>
        <taxon>Rhizochromulina</taxon>
    </lineage>
</organism>
<evidence type="ECO:0000256" key="7">
    <source>
        <dbReference type="ARBA" id="ARBA00022837"/>
    </source>
</evidence>
<keyword evidence="14" id="KW-0175">Coiled coil</keyword>
<dbReference type="Gene3D" id="1.20.120.350">
    <property type="entry name" value="Voltage-gated potassium channels. Chain C"/>
    <property type="match status" value="2"/>
</dbReference>
<feature type="transmembrane region" description="Helical" evidence="15">
    <location>
        <begin position="75"/>
        <end position="97"/>
    </location>
</feature>
<evidence type="ECO:0000259" key="16">
    <source>
        <dbReference type="PROSITE" id="PS50222"/>
    </source>
</evidence>
<keyword evidence="5" id="KW-0107">Calcium channel</keyword>
<keyword evidence="11 15" id="KW-0472">Membrane</keyword>
<protein>
    <recommendedName>
        <fullName evidence="16">EF-hand domain-containing protein</fullName>
    </recommendedName>
</protein>
<evidence type="ECO:0000256" key="14">
    <source>
        <dbReference type="SAM" id="Coils"/>
    </source>
</evidence>
<dbReference type="Gene3D" id="1.10.287.70">
    <property type="match status" value="2"/>
</dbReference>
<dbReference type="InterPro" id="IPR027359">
    <property type="entry name" value="Volt_channel_dom_sf"/>
</dbReference>
<keyword evidence="7" id="KW-0106">Calcium</keyword>
<keyword evidence="13" id="KW-0407">Ion channel</keyword>
<evidence type="ECO:0000256" key="5">
    <source>
        <dbReference type="ARBA" id="ARBA00022673"/>
    </source>
</evidence>
<feature type="transmembrane region" description="Helical" evidence="15">
    <location>
        <begin position="425"/>
        <end position="447"/>
    </location>
</feature>
<dbReference type="InterPro" id="IPR011992">
    <property type="entry name" value="EF-hand-dom_pair"/>
</dbReference>
<dbReference type="InterPro" id="IPR005821">
    <property type="entry name" value="Ion_trans_dom"/>
</dbReference>
<dbReference type="SUPFAM" id="SSF81324">
    <property type="entry name" value="Voltage-gated potassium channels"/>
    <property type="match status" value="2"/>
</dbReference>
<feature type="transmembrane region" description="Helical" evidence="15">
    <location>
        <begin position="299"/>
        <end position="318"/>
    </location>
</feature>